<gene>
    <name evidence="1" type="ORF">D8Y23_06450</name>
</gene>
<proteinExistence type="predicted"/>
<dbReference type="OrthoDB" id="4978984at2"/>
<reference evidence="1 2" key="1">
    <citation type="journal article" date="2018" name="Front. Microbiol.">
        <title>Novel Insights Into Bacterial Dimethylsulfoniopropionate Catabolism in the East China Sea.</title>
        <authorList>
            <person name="Liu J."/>
            <person name="Liu J."/>
            <person name="Zhang S.H."/>
            <person name="Liang J."/>
            <person name="Lin H."/>
            <person name="Song D."/>
            <person name="Yang G.P."/>
            <person name="Todd J.D."/>
            <person name="Zhang X.H."/>
        </authorList>
    </citation>
    <scope>NUCLEOTIDE SEQUENCE [LARGE SCALE GENOMIC DNA]</scope>
    <source>
        <strain evidence="1 2">ZYFD042</strain>
    </source>
</reference>
<accession>A0A3S3LLT6</accession>
<dbReference type="AlphaFoldDB" id="A0A3S3LLT6"/>
<name>A0A3S3LLT6_9MICO</name>
<protein>
    <submittedName>
        <fullName evidence="1">Uncharacterized protein</fullName>
    </submittedName>
</protein>
<organism evidence="1 2">
    <name type="scientific">Microbacterium enclense</name>
    <dbReference type="NCBI Taxonomy" id="993073"/>
    <lineage>
        <taxon>Bacteria</taxon>
        <taxon>Bacillati</taxon>
        <taxon>Actinomycetota</taxon>
        <taxon>Actinomycetes</taxon>
        <taxon>Micrococcales</taxon>
        <taxon>Microbacteriaceae</taxon>
        <taxon>Microbacterium</taxon>
    </lineage>
</organism>
<sequence length="78" mass="8690">MWNDLQADPPECRGAGTPAEAAPMLENGFPDGRAVCPVCWAFVPLEDDGTLSPHDTWRGDPTRAEADQRRVWFNAYGW</sequence>
<dbReference type="EMBL" id="RBZY01000018">
    <property type="protein sequence ID" value="RWR20081.1"/>
    <property type="molecule type" value="Genomic_DNA"/>
</dbReference>
<evidence type="ECO:0000313" key="2">
    <source>
        <dbReference type="Proteomes" id="UP000285970"/>
    </source>
</evidence>
<evidence type="ECO:0000313" key="1">
    <source>
        <dbReference type="EMBL" id="RWR20081.1"/>
    </source>
</evidence>
<dbReference type="Proteomes" id="UP000285970">
    <property type="component" value="Unassembled WGS sequence"/>
</dbReference>
<comment type="caution">
    <text evidence="1">The sequence shown here is derived from an EMBL/GenBank/DDBJ whole genome shotgun (WGS) entry which is preliminary data.</text>
</comment>